<dbReference type="PROSITE" id="PS50932">
    <property type="entry name" value="HTH_LACI_2"/>
    <property type="match status" value="1"/>
</dbReference>
<dbReference type="GO" id="GO:0003700">
    <property type="term" value="F:DNA-binding transcription factor activity"/>
    <property type="evidence" value="ECO:0007669"/>
    <property type="project" value="TreeGrafter"/>
</dbReference>
<dbReference type="KEGG" id="blen:NCTC4824_04069"/>
<dbReference type="InterPro" id="IPR010982">
    <property type="entry name" value="Lambda_DNA-bd_dom_sf"/>
</dbReference>
<evidence type="ECO:0000259" key="5">
    <source>
        <dbReference type="PROSITE" id="PS50932"/>
    </source>
</evidence>
<dbReference type="Pfam" id="PF13377">
    <property type="entry name" value="Peripla_BP_3"/>
    <property type="match status" value="1"/>
</dbReference>
<dbReference type="CDD" id="cd01392">
    <property type="entry name" value="HTH_LacI"/>
    <property type="match status" value="1"/>
</dbReference>
<dbReference type="AlphaFoldDB" id="A0A2X4WJW0"/>
<dbReference type="PROSITE" id="PS00356">
    <property type="entry name" value="HTH_LACI_1"/>
    <property type="match status" value="1"/>
</dbReference>
<accession>A0A2X4WJW0</accession>
<dbReference type="InterPro" id="IPR000843">
    <property type="entry name" value="HTH_LacI"/>
</dbReference>
<dbReference type="InterPro" id="IPR046335">
    <property type="entry name" value="LacI/GalR-like_sensor"/>
</dbReference>
<evidence type="ECO:0000313" key="6">
    <source>
        <dbReference type="EMBL" id="SQI63381.1"/>
    </source>
</evidence>
<evidence type="ECO:0000256" key="1">
    <source>
        <dbReference type="ARBA" id="ARBA00022491"/>
    </source>
</evidence>
<dbReference type="SMART" id="SM00354">
    <property type="entry name" value="HTH_LACI"/>
    <property type="match status" value="1"/>
</dbReference>
<dbReference type="PANTHER" id="PTHR30146">
    <property type="entry name" value="LACI-RELATED TRANSCRIPTIONAL REPRESSOR"/>
    <property type="match status" value="1"/>
</dbReference>
<dbReference type="InterPro" id="IPR028082">
    <property type="entry name" value="Peripla_BP_I"/>
</dbReference>
<dbReference type="Gene3D" id="1.10.260.40">
    <property type="entry name" value="lambda repressor-like DNA-binding domains"/>
    <property type="match status" value="1"/>
</dbReference>
<dbReference type="SUPFAM" id="SSF53822">
    <property type="entry name" value="Periplasmic binding protein-like I"/>
    <property type="match status" value="1"/>
</dbReference>
<feature type="domain" description="HTH lacI-type" evidence="5">
    <location>
        <begin position="2"/>
        <end position="56"/>
    </location>
</feature>
<dbReference type="Gene3D" id="3.40.50.2300">
    <property type="match status" value="2"/>
</dbReference>
<dbReference type="CDD" id="cd06267">
    <property type="entry name" value="PBP1_LacI_sugar_binding-like"/>
    <property type="match status" value="1"/>
</dbReference>
<dbReference type="GO" id="GO:0000976">
    <property type="term" value="F:transcription cis-regulatory region binding"/>
    <property type="evidence" value="ECO:0007669"/>
    <property type="project" value="TreeGrafter"/>
</dbReference>
<dbReference type="Pfam" id="PF00356">
    <property type="entry name" value="LacI"/>
    <property type="match status" value="1"/>
</dbReference>
<dbReference type="SUPFAM" id="SSF47413">
    <property type="entry name" value="lambda repressor-like DNA-binding domains"/>
    <property type="match status" value="1"/>
</dbReference>
<dbReference type="Proteomes" id="UP000249134">
    <property type="component" value="Chromosome 1"/>
</dbReference>
<dbReference type="STRING" id="1348624.GCA_001591545_04005"/>
<sequence length="323" mass="35852">MVSIKDIAKKAGVSISTVSYALNGSAKVTKETSAKILAIAKELNYVPNAAARTLKMRQTKIIGAFLPDYGGPFYGPLLHGMREALNKQEYDLIACGGKRSHRFLPEGIMDGAIVLDETFSDQELLNHAQRGHNIVVLDREMEHANISPVLLDNRAGTELAIQFLIKKGHRKLFLLTGPDGSYDSQQRLHAGLNILKKQQQVSYKVINGDFNKKSGELAARQIIRDYTEPVAVFCFNDVMAIGMYDYLATTDYIVGVHIHIIGFDNIEVSRYIVPRLSTIHYSKAEWGAKAAEQLLRLIQNEPISAPKITVELLEGESVQNCNI</sequence>
<evidence type="ECO:0000313" key="7">
    <source>
        <dbReference type="Proteomes" id="UP000249134"/>
    </source>
</evidence>
<evidence type="ECO:0000256" key="2">
    <source>
        <dbReference type="ARBA" id="ARBA00023015"/>
    </source>
</evidence>
<keyword evidence="1" id="KW-0678">Repressor</keyword>
<dbReference type="EMBL" id="LS483476">
    <property type="protein sequence ID" value="SQI63381.1"/>
    <property type="molecule type" value="Genomic_DNA"/>
</dbReference>
<keyword evidence="7" id="KW-1185">Reference proteome</keyword>
<protein>
    <submittedName>
        <fullName evidence="6">LacI family transcriptional regulator</fullName>
    </submittedName>
</protein>
<reference evidence="6 7" key="1">
    <citation type="submission" date="2018-06" db="EMBL/GenBank/DDBJ databases">
        <authorList>
            <consortium name="Pathogen Informatics"/>
            <person name="Doyle S."/>
        </authorList>
    </citation>
    <scope>NUCLEOTIDE SEQUENCE [LARGE SCALE GENOMIC DNA]</scope>
    <source>
        <strain evidence="6 7">NCTC4824</strain>
    </source>
</reference>
<dbReference type="PANTHER" id="PTHR30146:SF148">
    <property type="entry name" value="HTH-TYPE TRANSCRIPTIONAL REPRESSOR PURR-RELATED"/>
    <property type="match status" value="1"/>
</dbReference>
<dbReference type="RefSeq" id="WP_066146559.1">
    <property type="nucleotide sequence ID" value="NZ_CBCSGM010000004.1"/>
</dbReference>
<keyword evidence="4" id="KW-0804">Transcription</keyword>
<evidence type="ECO:0000256" key="3">
    <source>
        <dbReference type="ARBA" id="ARBA00023125"/>
    </source>
</evidence>
<name>A0A2X4WJW0_LEDLE</name>
<organism evidence="6 7">
    <name type="scientific">Lederbergia lenta</name>
    <name type="common">Bacillus lentus</name>
    <dbReference type="NCBI Taxonomy" id="1467"/>
    <lineage>
        <taxon>Bacteria</taxon>
        <taxon>Bacillati</taxon>
        <taxon>Bacillota</taxon>
        <taxon>Bacilli</taxon>
        <taxon>Bacillales</taxon>
        <taxon>Bacillaceae</taxon>
        <taxon>Lederbergia</taxon>
    </lineage>
</organism>
<keyword evidence="2" id="KW-0805">Transcription regulation</keyword>
<proteinExistence type="predicted"/>
<evidence type="ECO:0000256" key="4">
    <source>
        <dbReference type="ARBA" id="ARBA00023163"/>
    </source>
</evidence>
<gene>
    <name evidence="6" type="primary">rbsR_3</name>
    <name evidence="6" type="ORF">NCTC4824_04069</name>
</gene>
<keyword evidence="3" id="KW-0238">DNA-binding</keyword>